<name>A0A1W1DTJ4_9ZZZZ</name>
<evidence type="ECO:0000313" key="1">
    <source>
        <dbReference type="EMBL" id="SFV85063.1"/>
    </source>
</evidence>
<dbReference type="SUPFAM" id="SSF56281">
    <property type="entry name" value="Metallo-hydrolase/oxidoreductase"/>
    <property type="match status" value="1"/>
</dbReference>
<dbReference type="InterPro" id="IPR036866">
    <property type="entry name" value="RibonucZ/Hydroxyglut_hydro"/>
</dbReference>
<accession>A0A1W1DTJ4</accession>
<dbReference type="EMBL" id="FPHY01000009">
    <property type="protein sequence ID" value="SFV85063.1"/>
    <property type="molecule type" value="Genomic_DNA"/>
</dbReference>
<organism evidence="1">
    <name type="scientific">hydrothermal vent metagenome</name>
    <dbReference type="NCBI Taxonomy" id="652676"/>
    <lineage>
        <taxon>unclassified sequences</taxon>
        <taxon>metagenomes</taxon>
        <taxon>ecological metagenomes</taxon>
    </lineage>
</organism>
<protein>
    <submittedName>
        <fullName evidence="1">Metallo-beta-lactamase family protein</fullName>
    </submittedName>
</protein>
<sequence length="105" mass="11687">MDQHLIVGDTLFVFGAGHCTMPGGDVREFYHSMQKLKLVDDEAMLHCGHDYGCKIETTMGEQKAGNAYLVIDNEEDFVRFVEGMSQGLVAYPTNALTKKEILAML</sequence>
<dbReference type="Gene3D" id="3.60.15.10">
    <property type="entry name" value="Ribonuclease Z/Hydroxyacylglutathione hydrolase-like"/>
    <property type="match status" value="1"/>
</dbReference>
<dbReference type="AlphaFoldDB" id="A0A1W1DTJ4"/>
<proteinExistence type="predicted"/>
<gene>
    <name evidence="1" type="ORF">MNB_SUP05-SYMBIONT-4-1187</name>
</gene>
<reference evidence="1" key="1">
    <citation type="submission" date="2016-10" db="EMBL/GenBank/DDBJ databases">
        <authorList>
            <person name="de Groot N.N."/>
        </authorList>
    </citation>
    <scope>NUCLEOTIDE SEQUENCE</scope>
</reference>